<evidence type="ECO:0000256" key="1">
    <source>
        <dbReference type="ARBA" id="ARBA00022679"/>
    </source>
</evidence>
<dbReference type="InterPro" id="IPR006130">
    <property type="entry name" value="Asp/Orn_carbamoylTrfase"/>
</dbReference>
<evidence type="ECO:0000313" key="4">
    <source>
        <dbReference type="Proteomes" id="UP001528823"/>
    </source>
</evidence>
<feature type="domain" description="Aspartate/ornithine carbamoyltransferase carbamoyl-P binding" evidence="2">
    <location>
        <begin position="23"/>
        <end position="166"/>
    </location>
</feature>
<dbReference type="SUPFAM" id="SSF53671">
    <property type="entry name" value="Aspartate/ornithine carbamoyltransferase"/>
    <property type="match status" value="1"/>
</dbReference>
<dbReference type="Proteomes" id="UP001528823">
    <property type="component" value="Unassembled WGS sequence"/>
</dbReference>
<keyword evidence="4" id="KW-1185">Reference proteome</keyword>
<protein>
    <recommendedName>
        <fullName evidence="2">Aspartate/ornithine carbamoyltransferase carbamoyl-P binding domain-containing protein</fullName>
    </recommendedName>
</protein>
<dbReference type="PRINTS" id="PR00101">
    <property type="entry name" value="ATCASE"/>
</dbReference>
<organism evidence="3 4">
    <name type="scientific">Spartinivicinus poritis</name>
    <dbReference type="NCBI Taxonomy" id="2994640"/>
    <lineage>
        <taxon>Bacteria</taxon>
        <taxon>Pseudomonadati</taxon>
        <taxon>Pseudomonadota</taxon>
        <taxon>Gammaproteobacteria</taxon>
        <taxon>Oceanospirillales</taxon>
        <taxon>Zooshikellaceae</taxon>
        <taxon>Spartinivicinus</taxon>
    </lineage>
</organism>
<dbReference type="EMBL" id="JAPMOU010000017">
    <property type="protein sequence ID" value="MDE1463095.1"/>
    <property type="molecule type" value="Genomic_DNA"/>
</dbReference>
<proteinExistence type="predicted"/>
<dbReference type="PANTHER" id="PTHR45753:SF6">
    <property type="entry name" value="ASPARTATE CARBAMOYLTRANSFERASE"/>
    <property type="match status" value="1"/>
</dbReference>
<dbReference type="InterPro" id="IPR036901">
    <property type="entry name" value="Asp/Orn_carbamoylTrfase_sf"/>
</dbReference>
<dbReference type="PANTHER" id="PTHR45753">
    <property type="entry name" value="ORNITHINE CARBAMOYLTRANSFERASE, MITOCHONDRIAL"/>
    <property type="match status" value="1"/>
</dbReference>
<evidence type="ECO:0000259" key="2">
    <source>
        <dbReference type="Pfam" id="PF02729"/>
    </source>
</evidence>
<name>A0ABT5UAA3_9GAMM</name>
<dbReference type="PRINTS" id="PR00100">
    <property type="entry name" value="AOTCASE"/>
</dbReference>
<reference evidence="3 4" key="1">
    <citation type="submission" date="2022-11" db="EMBL/GenBank/DDBJ databases">
        <title>Spartinivicinus poritis sp. nov., isolated from scleractinian coral Porites lutea.</title>
        <authorList>
            <person name="Zhang G."/>
            <person name="Cai L."/>
            <person name="Wei Q."/>
        </authorList>
    </citation>
    <scope>NUCLEOTIDE SEQUENCE [LARGE SCALE GENOMIC DNA]</scope>
    <source>
        <strain evidence="3 4">A2-2</strain>
    </source>
</reference>
<evidence type="ECO:0000313" key="3">
    <source>
        <dbReference type="EMBL" id="MDE1463095.1"/>
    </source>
</evidence>
<sequence length="349" mass="39381">MNQHGALYSEIIQKVDELGILHQHLFDLSGWSQDQFITLFKMADLMDELKNSGCQLMLGRVIYNLFFQPSTRTRTSYEYAMKQLGGQVINEVDPLRHSAVTRGESLKDTLRVVSEFANLIVLRHGNENEVLEAVELLGSRVSPIISGGFGHCYHPTQALADIYTVWRFINKPFKDIVVLLTSPDLSRGYRSGHAFAIGMAKLGARIVYTGSAEHMIPSNVRETLIDLGAKFEEFTDLSRIENLELLSRSDLVYLPITSLATDDVERELFLKRIQQHFISLADLESIKKSTGKVIGAMHPLPRNKNQFDYAIDNTEFELYFKTVKLSVPLRMALIAAVVGIPLSIRSQYS</sequence>
<gene>
    <name evidence="3" type="ORF">ORQ98_14095</name>
</gene>
<keyword evidence="1" id="KW-0808">Transferase</keyword>
<dbReference type="Gene3D" id="3.40.50.1370">
    <property type="entry name" value="Aspartate/ornithine carbamoyltransferase"/>
    <property type="match status" value="2"/>
</dbReference>
<comment type="caution">
    <text evidence="3">The sequence shown here is derived from an EMBL/GenBank/DDBJ whole genome shotgun (WGS) entry which is preliminary data.</text>
</comment>
<dbReference type="Pfam" id="PF02729">
    <property type="entry name" value="OTCace_N"/>
    <property type="match status" value="1"/>
</dbReference>
<dbReference type="RefSeq" id="WP_274689442.1">
    <property type="nucleotide sequence ID" value="NZ_JAPMOU010000017.1"/>
</dbReference>
<dbReference type="InterPro" id="IPR006132">
    <property type="entry name" value="Asp/Orn_carbamoyltranf_P-bd"/>
</dbReference>
<accession>A0ABT5UAA3</accession>